<evidence type="ECO:0000313" key="1">
    <source>
        <dbReference type="EMBL" id="KAF0297430.1"/>
    </source>
</evidence>
<dbReference type="Gene3D" id="1.25.10.10">
    <property type="entry name" value="Leucine-rich Repeat Variant"/>
    <property type="match status" value="1"/>
</dbReference>
<dbReference type="PANTHER" id="PTHR37679:SF1">
    <property type="entry name" value="ARMADILLO-LIKE HELICAL DOMAIN-CONTAINING PROTEIN 2"/>
    <property type="match status" value="1"/>
</dbReference>
<dbReference type="InterPro" id="IPR011989">
    <property type="entry name" value="ARM-like"/>
</dbReference>
<reference evidence="1 2" key="1">
    <citation type="submission" date="2019-07" db="EMBL/GenBank/DDBJ databases">
        <title>Draft genome assembly of a fouling barnacle, Amphibalanus amphitrite (Darwin, 1854): The first reference genome for Thecostraca.</title>
        <authorList>
            <person name="Kim W."/>
        </authorList>
    </citation>
    <scope>NUCLEOTIDE SEQUENCE [LARGE SCALE GENOMIC DNA]</scope>
    <source>
        <strain evidence="1">SNU_AA5</strain>
        <tissue evidence="1">Soma without cirri and trophi</tissue>
    </source>
</reference>
<dbReference type="AlphaFoldDB" id="A0A6A4W183"/>
<dbReference type="PANTHER" id="PTHR37679">
    <property type="entry name" value="ARMADILLO-LIKE HELICAL DOMAIN-CONTAINING PROTEIN 2"/>
    <property type="match status" value="1"/>
</dbReference>
<dbReference type="InterPro" id="IPR016024">
    <property type="entry name" value="ARM-type_fold"/>
</dbReference>
<name>A0A6A4W183_AMPAM</name>
<organism evidence="1 2">
    <name type="scientific">Amphibalanus amphitrite</name>
    <name type="common">Striped barnacle</name>
    <name type="synonym">Balanus amphitrite</name>
    <dbReference type="NCBI Taxonomy" id="1232801"/>
    <lineage>
        <taxon>Eukaryota</taxon>
        <taxon>Metazoa</taxon>
        <taxon>Ecdysozoa</taxon>
        <taxon>Arthropoda</taxon>
        <taxon>Crustacea</taxon>
        <taxon>Multicrustacea</taxon>
        <taxon>Cirripedia</taxon>
        <taxon>Thoracica</taxon>
        <taxon>Thoracicalcarea</taxon>
        <taxon>Balanomorpha</taxon>
        <taxon>Balanoidea</taxon>
        <taxon>Balanidae</taxon>
        <taxon>Amphibalaninae</taxon>
        <taxon>Amphibalanus</taxon>
    </lineage>
</organism>
<sequence length="250" mass="27293">MPKKTARCSLACDADQLKAKRAQYQSILSDLAQLDTDNDASRVLNYNKREVLQLLEQIRGAAPAGRGADTPVPGWLNVETMVGAVATGRPGGRAVGRARDEAITGLGHLFYMAGAQMTSVLDESLEALLSVLRDAESGEPRRVLAIKALGEVCWSCAPAQARLLAKGGVQALVECVHNYRQQAWAARWACHTLAVALADNADVWRHLRQLETLETTLSHLALDEPLWTNWDNNHASILHGLLYGPRTVRQ</sequence>
<dbReference type="OrthoDB" id="6401969at2759"/>
<dbReference type="SUPFAM" id="SSF48371">
    <property type="entry name" value="ARM repeat"/>
    <property type="match status" value="1"/>
</dbReference>
<dbReference type="Pfam" id="PF17822">
    <property type="entry name" value="ARMH2"/>
    <property type="match status" value="1"/>
</dbReference>
<proteinExistence type="predicted"/>
<dbReference type="InterPro" id="IPR040268">
    <property type="entry name" value="ARMH2"/>
</dbReference>
<evidence type="ECO:0000313" key="2">
    <source>
        <dbReference type="Proteomes" id="UP000440578"/>
    </source>
</evidence>
<accession>A0A6A4W183</accession>
<dbReference type="Proteomes" id="UP000440578">
    <property type="component" value="Unassembled WGS sequence"/>
</dbReference>
<dbReference type="EMBL" id="VIIS01001490">
    <property type="protein sequence ID" value="KAF0297430.1"/>
    <property type="molecule type" value="Genomic_DNA"/>
</dbReference>
<protein>
    <submittedName>
        <fullName evidence="1">Uncharacterized protein</fullName>
    </submittedName>
</protein>
<gene>
    <name evidence="1" type="ORF">FJT64_005131</name>
</gene>
<comment type="caution">
    <text evidence="1">The sequence shown here is derived from an EMBL/GenBank/DDBJ whole genome shotgun (WGS) entry which is preliminary data.</text>
</comment>
<keyword evidence="2" id="KW-1185">Reference proteome</keyword>